<reference evidence="1 2" key="1">
    <citation type="submission" date="2018-04" db="EMBL/GenBank/DDBJ databases">
        <title>Novel Campyloabacter and Helicobacter Species and Strains.</title>
        <authorList>
            <person name="Mannion A.J."/>
            <person name="Shen Z."/>
            <person name="Fox J.G."/>
        </authorList>
    </citation>
    <scope>NUCLEOTIDE SEQUENCE [LARGE SCALE GENOMIC DNA]</scope>
    <source>
        <strain evidence="1 2">MIT 04-9366</strain>
    </source>
</reference>
<dbReference type="SFLD" id="SFLDS00029">
    <property type="entry name" value="Radical_SAM"/>
    <property type="match status" value="1"/>
</dbReference>
<accession>A0A3D8IW50</accession>
<protein>
    <submittedName>
        <fullName evidence="1">Radical SAM protein</fullName>
    </submittedName>
</protein>
<dbReference type="AlphaFoldDB" id="A0A3D8IW50"/>
<dbReference type="RefSeq" id="WP_115570179.1">
    <property type="nucleotide sequence ID" value="NZ_NXLV01000022.1"/>
</dbReference>
<comment type="caution">
    <text evidence="1">The sequence shown here is derived from an EMBL/GenBank/DDBJ whole genome shotgun (WGS) entry which is preliminary data.</text>
</comment>
<dbReference type="OrthoDB" id="5321814at2"/>
<gene>
    <name evidence="1" type="ORF">CQA58_07955</name>
</gene>
<sequence length="229" mass="26345">MKRYGVIEEKNKREIVLLQGSGCKYKRCSFCDYYLDVGEQSYELNCQALNQVRGHYGILEVVNSGSFDEIDSKSMAKILEVAKERGVHTLIFECHYLYRSKIAKLKEYFSDFRVKLKLGLESFDYDFREGVLKKGIKIASPKEIAKDFDEANFLIGVSSQSGEMIKKDIALGLEHFERICLNVMCDNSKMKADRGVIEIFLKEIYPQIKDNPRIDILLENTDFGIGECE</sequence>
<evidence type="ECO:0000313" key="2">
    <source>
        <dbReference type="Proteomes" id="UP000257045"/>
    </source>
</evidence>
<dbReference type="GO" id="GO:0051536">
    <property type="term" value="F:iron-sulfur cluster binding"/>
    <property type="evidence" value="ECO:0007669"/>
    <property type="project" value="InterPro"/>
</dbReference>
<organism evidence="1 2">
    <name type="scientific">Helicobacter brantae</name>
    <dbReference type="NCBI Taxonomy" id="375927"/>
    <lineage>
        <taxon>Bacteria</taxon>
        <taxon>Pseudomonadati</taxon>
        <taxon>Campylobacterota</taxon>
        <taxon>Epsilonproteobacteria</taxon>
        <taxon>Campylobacterales</taxon>
        <taxon>Helicobacteraceae</taxon>
        <taxon>Helicobacter</taxon>
    </lineage>
</organism>
<keyword evidence="2" id="KW-1185">Reference proteome</keyword>
<name>A0A3D8IW50_9HELI</name>
<dbReference type="GO" id="GO:0003824">
    <property type="term" value="F:catalytic activity"/>
    <property type="evidence" value="ECO:0007669"/>
    <property type="project" value="InterPro"/>
</dbReference>
<proteinExistence type="predicted"/>
<dbReference type="EMBL" id="NXLV01000022">
    <property type="protein sequence ID" value="RDU68854.1"/>
    <property type="molecule type" value="Genomic_DNA"/>
</dbReference>
<dbReference type="InterPro" id="IPR007197">
    <property type="entry name" value="rSAM"/>
</dbReference>
<evidence type="ECO:0000313" key="1">
    <source>
        <dbReference type="EMBL" id="RDU68854.1"/>
    </source>
</evidence>
<dbReference type="Proteomes" id="UP000257045">
    <property type="component" value="Unassembled WGS sequence"/>
</dbReference>